<organism evidence="2 3">
    <name type="scientific">Escherichia coli</name>
    <dbReference type="NCBI Taxonomy" id="562"/>
    <lineage>
        <taxon>Bacteria</taxon>
        <taxon>Pseudomonadati</taxon>
        <taxon>Pseudomonadota</taxon>
        <taxon>Gammaproteobacteria</taxon>
        <taxon>Enterobacterales</taxon>
        <taxon>Enterobacteriaceae</taxon>
        <taxon>Escherichia</taxon>
    </lineage>
</organism>
<dbReference type="Gene3D" id="3.40.50.300">
    <property type="entry name" value="P-loop containing nucleotide triphosphate hydrolases"/>
    <property type="match status" value="1"/>
</dbReference>
<feature type="domain" description="DUF927" evidence="1">
    <location>
        <begin position="521"/>
        <end position="732"/>
    </location>
</feature>
<gene>
    <name evidence="2" type="ORF">BTQ06_04675</name>
</gene>
<evidence type="ECO:0000313" key="2">
    <source>
        <dbReference type="EMBL" id="PAU25783.1"/>
    </source>
</evidence>
<comment type="caution">
    <text evidence="2">The sequence shown here is derived from an EMBL/GenBank/DDBJ whole genome shotgun (WGS) entry which is preliminary data.</text>
</comment>
<name>A0A2A2CGB2_ECOLX</name>
<dbReference type="EMBL" id="MRVZ01000012">
    <property type="protein sequence ID" value="PAU25783.1"/>
    <property type="molecule type" value="Genomic_DNA"/>
</dbReference>
<evidence type="ECO:0000313" key="3">
    <source>
        <dbReference type="Proteomes" id="UP000218543"/>
    </source>
</evidence>
<dbReference type="Proteomes" id="UP000218543">
    <property type="component" value="Unassembled WGS sequence"/>
</dbReference>
<dbReference type="InterPro" id="IPR009270">
    <property type="entry name" value="DUF927"/>
</dbReference>
<reference evidence="2 3" key="1">
    <citation type="submission" date="2016-12" db="EMBL/GenBank/DDBJ databases">
        <title>Real-Time Genomic Investigation Underlying the Public Health Response to a Shiga Toxin-Producing Escherichia Coli O26:H11 Outbreak in a Nursery.</title>
        <authorList>
            <person name="Ferdous M."/>
            <person name="Moran-Gilad J."/>
            <person name="Rossen J.W."/>
            <person name="Gdalevich M."/>
        </authorList>
    </citation>
    <scope>NUCLEOTIDE SEQUENCE [LARGE SCALE GENOMIC DNA]</scope>
    <source>
        <strain evidence="2 3">STEC 514-2</strain>
    </source>
</reference>
<dbReference type="InterPro" id="IPR027417">
    <property type="entry name" value="P-loop_NTPase"/>
</dbReference>
<accession>A0A2A2CGB2</accession>
<evidence type="ECO:0000259" key="1">
    <source>
        <dbReference type="Pfam" id="PF06048"/>
    </source>
</evidence>
<dbReference type="Pfam" id="PF06048">
    <property type="entry name" value="DUF927"/>
    <property type="match status" value="1"/>
</dbReference>
<dbReference type="SUPFAM" id="SSF52540">
    <property type="entry name" value="P-loop containing nucleoside triphosphate hydrolases"/>
    <property type="match status" value="1"/>
</dbReference>
<dbReference type="AlphaFoldDB" id="A0A2A2CGB2"/>
<proteinExistence type="predicted"/>
<sequence length="1039" mass="114112">MSTILNFLQSVLPASAKYFCAVAVDPRTGRLAQRAVTSHEELATVVGKAAAKGYDAFFALSGFQQGWHDDPGGRIDKNGAVKKVFRTQANAYAMRALWLDLDVGADPKKYPSQSAAVTGLMEFCSRTGMPQPYIVNSGGGVHVYWRFMQDVSAAQWRLLSAALDAVVTHAGVLADPSRTMDAASILRPVGTTNWKPAYGPSGAAVTTVARGEETTPTVVAGILSRYMSTHGLQPTGKGNSPAQHLPVAASGNLRAMMNNPAFRAAMGHVMEEAKDKDPLLILQGCQQVREAGLEAEPVWFAMMTVMKCCRDGEVAARVISAKDTRRFDEQQFIQKFRYVNGLPGGPESCEGFNRKCPGKCVACPHYGKITTPAELGRPQHNITHTPSPVVPVQSVATATAAPVVQGKAVAAPLPQVTSIAMPKIQGFEQVDGEGIYRIKAEKDENGDTKFTKMLVLPQCVYLVGKQEVHHGFAQLQTIYIWQIVEPNGQSRQAQMLAEEQNSTAALSKWCVNNQLAVLPHLEESRNTFMRSLIAHLQRKIPGVRVTEQFGWTEARSTEGVRTQGFSIGSTLFMPGTLPTTVILKPALEKFAVKRFSAMGSLEVWKRIPEFYHRNNMLAGQLALCMAFGAILMEFAPGSVQNSLVCLWGPSGSGKTTVMRAVNSVWGHPEQLLQRAQDTENSKGLVAGLMRNLPLCIDEVTKMTPKDMSDLVFMISEGCEKGRMKAEGGLQTSLEWRTLTLVTANHSICDVMTPYLQTRDAEVKRVLELYAGERSQDSTRIAEARDMERIMGRNYGQAGPYFVQRLLDSPAFIAKLPDILDEALARYSEVQDERFWNMAIAAAMVAGRMAKRMGLLPFDMDALERFAVQSRNQQRRTLFNIKSDGVSLLSDFLSDRLRDTLIVASKDRQVKTNGDMPLHSDSYVLRFPPQTGNVDVRIEADSNTAYVRCAALHDWCRERTITPRNILAELAAEGVYDALADGGKGFVKVRLGRGVKAFSHVTPARTYVFNLKDFDVSSLAESAPRLPGESHEIRDPVEQS</sequence>
<dbReference type="RefSeq" id="WP_095585988.1">
    <property type="nucleotide sequence ID" value="NZ_MRVZ01000012.1"/>
</dbReference>
<protein>
    <recommendedName>
        <fullName evidence="1">DUF927 domain-containing protein</fullName>
    </recommendedName>
</protein>